<dbReference type="AlphaFoldDB" id="A0AAD7UHJ1"/>
<reference evidence="2" key="1">
    <citation type="submission" date="2023-01" db="EMBL/GenBank/DDBJ databases">
        <title>Metagenome sequencing of chrysophaentin producing Chrysophaeum taylorii.</title>
        <authorList>
            <person name="Davison J."/>
            <person name="Bewley C."/>
        </authorList>
    </citation>
    <scope>NUCLEOTIDE SEQUENCE</scope>
    <source>
        <strain evidence="2">NIES-1699</strain>
    </source>
</reference>
<comment type="caution">
    <text evidence="2">The sequence shown here is derived from an EMBL/GenBank/DDBJ whole genome shotgun (WGS) entry which is preliminary data.</text>
</comment>
<gene>
    <name evidence="2" type="ORF">CTAYLR_010613</name>
</gene>
<name>A0AAD7UHJ1_9STRA</name>
<dbReference type="Proteomes" id="UP001230188">
    <property type="component" value="Unassembled WGS sequence"/>
</dbReference>
<dbReference type="PROSITE" id="PS51925">
    <property type="entry name" value="SWIB_MDM2"/>
    <property type="match status" value="1"/>
</dbReference>
<proteinExistence type="predicted"/>
<evidence type="ECO:0000313" key="3">
    <source>
        <dbReference type="Proteomes" id="UP001230188"/>
    </source>
</evidence>
<dbReference type="InterPro" id="IPR019835">
    <property type="entry name" value="SWIB_domain"/>
</dbReference>
<dbReference type="SUPFAM" id="SSF47592">
    <property type="entry name" value="SWIB/MDM2 domain"/>
    <property type="match status" value="1"/>
</dbReference>
<evidence type="ECO:0000313" key="2">
    <source>
        <dbReference type="EMBL" id="KAJ8606805.1"/>
    </source>
</evidence>
<dbReference type="Pfam" id="PF02201">
    <property type="entry name" value="SWIB"/>
    <property type="match status" value="1"/>
</dbReference>
<dbReference type="EMBL" id="JAQMWT010000247">
    <property type="protein sequence ID" value="KAJ8606805.1"/>
    <property type="molecule type" value="Genomic_DNA"/>
</dbReference>
<protein>
    <recommendedName>
        <fullName evidence="1">DM2 domain-containing protein</fullName>
    </recommendedName>
</protein>
<evidence type="ECO:0000259" key="1">
    <source>
        <dbReference type="PROSITE" id="PS51925"/>
    </source>
</evidence>
<accession>A0AAD7UHJ1</accession>
<keyword evidence="3" id="KW-1185">Reference proteome</keyword>
<dbReference type="InterPro" id="IPR003121">
    <property type="entry name" value="SWIB_MDM2_domain"/>
</dbReference>
<dbReference type="InterPro" id="IPR036885">
    <property type="entry name" value="SWIB_MDM2_dom_sf"/>
</dbReference>
<dbReference type="SMART" id="SM00151">
    <property type="entry name" value="SWIB"/>
    <property type="match status" value="1"/>
</dbReference>
<organism evidence="2 3">
    <name type="scientific">Chrysophaeum taylorii</name>
    <dbReference type="NCBI Taxonomy" id="2483200"/>
    <lineage>
        <taxon>Eukaryota</taxon>
        <taxon>Sar</taxon>
        <taxon>Stramenopiles</taxon>
        <taxon>Ochrophyta</taxon>
        <taxon>Pelagophyceae</taxon>
        <taxon>Pelagomonadales</taxon>
        <taxon>Pelagomonadaceae</taxon>
        <taxon>Chrysophaeum</taxon>
    </lineage>
</organism>
<feature type="domain" description="DM2" evidence="1">
    <location>
        <begin position="142"/>
        <end position="220"/>
    </location>
</feature>
<sequence length="314" mass="35067">MVEEALRRSEARRSVRRIAWVGAGPSAAGTLRLFVDHCKVRSNDNRKSSRGEVYWELRVEGRLIDDGVDVAGDIGAARRADELHRRGSLASFVERVEIFVDRKGNPKPVVWVPPPGICDGICVRRASRNKVSHVRICVFRKCYPKRFKTSGPLRKVVKGYRDDMSREAILTAISRYADRHKLRQQDMRIVTCDADLKACFGVDAFHFSQLGDMLDPHLEDPDPVVFDYTIAAGDTIQARAHHPKFVDVLVDVPLSRDDDVQQSASSSGVDGDRRARDLETICLDALARAAPKRKLTPPMPAAHTALRAALHLTT</sequence>
<dbReference type="CDD" id="cd10568">
    <property type="entry name" value="SWIB_like"/>
    <property type="match status" value="1"/>
</dbReference>
<dbReference type="Gene3D" id="1.10.245.10">
    <property type="entry name" value="SWIB/MDM2 domain"/>
    <property type="match status" value="1"/>
</dbReference>